<keyword evidence="1" id="KW-0805">Transcription regulation</keyword>
<dbReference type="Pfam" id="PF00392">
    <property type="entry name" value="GntR"/>
    <property type="match status" value="1"/>
</dbReference>
<dbReference type="Gene3D" id="3.40.1410.10">
    <property type="entry name" value="Chorismate lyase-like"/>
    <property type="match status" value="1"/>
</dbReference>
<dbReference type="GO" id="GO:0003677">
    <property type="term" value="F:DNA binding"/>
    <property type="evidence" value="ECO:0007669"/>
    <property type="project" value="UniProtKB-KW"/>
</dbReference>
<proteinExistence type="predicted"/>
<dbReference type="PANTHER" id="PTHR44846">
    <property type="entry name" value="MANNOSYL-D-GLYCERATE TRANSPORT/METABOLISM SYSTEM REPRESSOR MNGR-RELATED"/>
    <property type="match status" value="1"/>
</dbReference>
<dbReference type="InterPro" id="IPR036388">
    <property type="entry name" value="WH-like_DNA-bd_sf"/>
</dbReference>
<dbReference type="PRINTS" id="PR00035">
    <property type="entry name" value="HTHGNTR"/>
</dbReference>
<dbReference type="InterPro" id="IPR050679">
    <property type="entry name" value="Bact_HTH_transcr_reg"/>
</dbReference>
<dbReference type="SUPFAM" id="SSF64288">
    <property type="entry name" value="Chorismate lyase-like"/>
    <property type="match status" value="1"/>
</dbReference>
<dbReference type="Gene3D" id="1.10.10.10">
    <property type="entry name" value="Winged helix-like DNA-binding domain superfamily/Winged helix DNA-binding domain"/>
    <property type="match status" value="1"/>
</dbReference>
<dbReference type="InterPro" id="IPR036390">
    <property type="entry name" value="WH_DNA-bd_sf"/>
</dbReference>
<evidence type="ECO:0000256" key="1">
    <source>
        <dbReference type="ARBA" id="ARBA00023015"/>
    </source>
</evidence>
<keyword evidence="2" id="KW-0238">DNA-binding</keyword>
<dbReference type="RefSeq" id="WP_028285011.1">
    <property type="nucleotide sequence ID" value="NZ_BMLF01000001.1"/>
</dbReference>
<dbReference type="SMART" id="SM00866">
    <property type="entry name" value="UTRA"/>
    <property type="match status" value="1"/>
</dbReference>
<dbReference type="InterPro" id="IPR028978">
    <property type="entry name" value="Chorismate_lyase_/UTRA_dom_sf"/>
</dbReference>
<comment type="caution">
    <text evidence="5">The sequence shown here is derived from an EMBL/GenBank/DDBJ whole genome shotgun (WGS) entry which is preliminary data.</text>
</comment>
<feature type="domain" description="HTH gntR-type" evidence="4">
    <location>
        <begin position="2"/>
        <end position="70"/>
    </location>
</feature>
<evidence type="ECO:0000259" key="4">
    <source>
        <dbReference type="PROSITE" id="PS50949"/>
    </source>
</evidence>
<protein>
    <submittedName>
        <fullName evidence="5">GntR family transcriptional regulator</fullName>
    </submittedName>
</protein>
<dbReference type="InterPro" id="IPR011663">
    <property type="entry name" value="UTRA"/>
</dbReference>
<reference evidence="5" key="1">
    <citation type="journal article" date="2014" name="Int. J. Syst. Evol. Microbiol.">
        <title>Complete genome sequence of Corynebacterium casei LMG S-19264T (=DSM 44701T), isolated from a smear-ripened cheese.</title>
        <authorList>
            <consortium name="US DOE Joint Genome Institute (JGI-PGF)"/>
            <person name="Walter F."/>
            <person name="Albersmeier A."/>
            <person name="Kalinowski J."/>
            <person name="Ruckert C."/>
        </authorList>
    </citation>
    <scope>NUCLEOTIDE SEQUENCE</scope>
    <source>
        <strain evidence="5">CGMCC 1.6293</strain>
    </source>
</reference>
<evidence type="ECO:0000256" key="2">
    <source>
        <dbReference type="ARBA" id="ARBA00023125"/>
    </source>
</evidence>
<dbReference type="EMBL" id="BMLF01000001">
    <property type="protein sequence ID" value="GGL82015.1"/>
    <property type="molecule type" value="Genomic_DNA"/>
</dbReference>
<keyword evidence="3" id="KW-0804">Transcription</keyword>
<organism evidence="5 6">
    <name type="scientific">Pseudooceanicola nanhaiensis</name>
    <dbReference type="NCBI Taxonomy" id="375761"/>
    <lineage>
        <taxon>Bacteria</taxon>
        <taxon>Pseudomonadati</taxon>
        <taxon>Pseudomonadota</taxon>
        <taxon>Alphaproteobacteria</taxon>
        <taxon>Rhodobacterales</taxon>
        <taxon>Paracoccaceae</taxon>
        <taxon>Pseudooceanicola</taxon>
    </lineage>
</organism>
<dbReference type="CDD" id="cd07377">
    <property type="entry name" value="WHTH_GntR"/>
    <property type="match status" value="1"/>
</dbReference>
<sequence>MKKRYPEVAARIMADLRSGAFKVGDAMPSETALCAKFEVGRSTVRSAIAELERLGLVERRQGAATRVRSIEPPPTYVHSMSASGDLMQFAGPSWREVRDIFPVVADETLAIALDDRPGRRWTLIRQTRHIGDQATPVGWTDVYLNEAFQDMAEDIRDYAGLVYTLLEERHNVVIREIHQSIRAAPVPVDISRTLKVEAGSAALELRRTYLDGEGTPQIITLSVLPAESYRYEIVLRRQA</sequence>
<gene>
    <name evidence="5" type="ORF">GCM10011534_00080</name>
</gene>
<dbReference type="SMART" id="SM00345">
    <property type="entry name" value="HTH_GNTR"/>
    <property type="match status" value="1"/>
</dbReference>
<dbReference type="SUPFAM" id="SSF46785">
    <property type="entry name" value="Winged helix' DNA-binding domain"/>
    <property type="match status" value="1"/>
</dbReference>
<dbReference type="Proteomes" id="UP000649829">
    <property type="component" value="Unassembled WGS sequence"/>
</dbReference>
<keyword evidence="6" id="KW-1185">Reference proteome</keyword>
<evidence type="ECO:0000313" key="5">
    <source>
        <dbReference type="EMBL" id="GGL82015.1"/>
    </source>
</evidence>
<accession>A0A917SJ79</accession>
<dbReference type="Pfam" id="PF07702">
    <property type="entry name" value="UTRA"/>
    <property type="match status" value="1"/>
</dbReference>
<reference evidence="5" key="2">
    <citation type="submission" date="2020-09" db="EMBL/GenBank/DDBJ databases">
        <authorList>
            <person name="Sun Q."/>
            <person name="Zhou Y."/>
        </authorList>
    </citation>
    <scope>NUCLEOTIDE SEQUENCE</scope>
    <source>
        <strain evidence="5">CGMCC 1.6293</strain>
    </source>
</reference>
<dbReference type="PROSITE" id="PS50949">
    <property type="entry name" value="HTH_GNTR"/>
    <property type="match status" value="1"/>
</dbReference>
<dbReference type="AlphaFoldDB" id="A0A917SJ79"/>
<dbReference type="PANTHER" id="PTHR44846:SF1">
    <property type="entry name" value="MANNOSYL-D-GLYCERATE TRANSPORT_METABOLISM SYSTEM REPRESSOR MNGR-RELATED"/>
    <property type="match status" value="1"/>
</dbReference>
<dbReference type="GO" id="GO:0045892">
    <property type="term" value="P:negative regulation of DNA-templated transcription"/>
    <property type="evidence" value="ECO:0007669"/>
    <property type="project" value="TreeGrafter"/>
</dbReference>
<dbReference type="InterPro" id="IPR000524">
    <property type="entry name" value="Tscrpt_reg_HTH_GntR"/>
</dbReference>
<evidence type="ECO:0000313" key="6">
    <source>
        <dbReference type="Proteomes" id="UP000649829"/>
    </source>
</evidence>
<name>A0A917SJ79_9RHOB</name>
<evidence type="ECO:0000256" key="3">
    <source>
        <dbReference type="ARBA" id="ARBA00023163"/>
    </source>
</evidence>
<dbReference type="GO" id="GO:0003700">
    <property type="term" value="F:DNA-binding transcription factor activity"/>
    <property type="evidence" value="ECO:0007669"/>
    <property type="project" value="InterPro"/>
</dbReference>